<dbReference type="EMBL" id="CP055899">
    <property type="protein sequence ID" value="QKX56178.1"/>
    <property type="molecule type" value="Genomic_DNA"/>
</dbReference>
<keyword evidence="5" id="KW-0560">Oxidoreductase</keyword>
<dbReference type="RefSeq" id="XP_035342356.1">
    <property type="nucleotide sequence ID" value="XM_035486463.1"/>
</dbReference>
<evidence type="ECO:0000256" key="1">
    <source>
        <dbReference type="ARBA" id="ARBA00001954"/>
    </source>
</evidence>
<dbReference type="OrthoDB" id="10257314at2759"/>
<keyword evidence="6" id="KW-0408">Iron</keyword>
<dbReference type="KEGG" id="trg:TRUGW13939_03278"/>
<dbReference type="GO" id="GO:0046872">
    <property type="term" value="F:metal ion binding"/>
    <property type="evidence" value="ECO:0007669"/>
    <property type="project" value="UniProtKB-KW"/>
</dbReference>
<dbReference type="FunFam" id="3.60.130.10:FF:000005">
    <property type="entry name" value="TfdA family taurine dioxygenase"/>
    <property type="match status" value="1"/>
</dbReference>
<comment type="similarity">
    <text evidence="2">Belongs to the TfdA dioxygenase family.</text>
</comment>
<dbReference type="GO" id="GO:0016706">
    <property type="term" value="F:2-oxoglutarate-dependent dioxygenase activity"/>
    <property type="evidence" value="ECO:0007669"/>
    <property type="project" value="TreeGrafter"/>
</dbReference>
<dbReference type="Proteomes" id="UP000509510">
    <property type="component" value="Chromosome II"/>
</dbReference>
<dbReference type="PANTHER" id="PTHR30468">
    <property type="entry name" value="ALPHA-KETOGLUTARATE-DEPENDENT SULFONATE DIOXYGENASE"/>
    <property type="match status" value="1"/>
</dbReference>
<feature type="region of interest" description="Disordered" evidence="7">
    <location>
        <begin position="1"/>
        <end position="21"/>
    </location>
</feature>
<evidence type="ECO:0000259" key="8">
    <source>
        <dbReference type="Pfam" id="PF02668"/>
    </source>
</evidence>
<dbReference type="GeneID" id="55990783"/>
<keyword evidence="4" id="KW-0223">Dioxygenase</keyword>
<evidence type="ECO:0000256" key="3">
    <source>
        <dbReference type="ARBA" id="ARBA00022723"/>
    </source>
</evidence>
<dbReference type="InterPro" id="IPR003819">
    <property type="entry name" value="TauD/TfdA-like"/>
</dbReference>
<dbReference type="InterPro" id="IPR042098">
    <property type="entry name" value="TauD-like_sf"/>
</dbReference>
<evidence type="ECO:0000313" key="10">
    <source>
        <dbReference type="Proteomes" id="UP000509510"/>
    </source>
</evidence>
<dbReference type="Gene3D" id="3.60.130.10">
    <property type="entry name" value="Clavaminate synthase-like"/>
    <property type="match status" value="1"/>
</dbReference>
<name>A0A7H8QQL6_TALRU</name>
<dbReference type="SUPFAM" id="SSF51197">
    <property type="entry name" value="Clavaminate synthase-like"/>
    <property type="match status" value="1"/>
</dbReference>
<evidence type="ECO:0000256" key="4">
    <source>
        <dbReference type="ARBA" id="ARBA00022964"/>
    </source>
</evidence>
<evidence type="ECO:0000256" key="2">
    <source>
        <dbReference type="ARBA" id="ARBA00005896"/>
    </source>
</evidence>
<dbReference type="InterPro" id="IPR051323">
    <property type="entry name" value="AtsK-like"/>
</dbReference>
<keyword evidence="10" id="KW-1185">Reference proteome</keyword>
<proteinExistence type="inferred from homology"/>
<comment type="cofactor">
    <cofactor evidence="1">
        <name>Fe(2+)</name>
        <dbReference type="ChEBI" id="CHEBI:29033"/>
    </cofactor>
</comment>
<dbReference type="GO" id="GO:0005737">
    <property type="term" value="C:cytoplasm"/>
    <property type="evidence" value="ECO:0007669"/>
    <property type="project" value="TreeGrafter"/>
</dbReference>
<evidence type="ECO:0000256" key="6">
    <source>
        <dbReference type="ARBA" id="ARBA00023004"/>
    </source>
</evidence>
<reference evidence="10" key="1">
    <citation type="submission" date="2020-06" db="EMBL/GenBank/DDBJ databases">
        <title>A chromosome-scale genome assembly of Talaromyces rugulosus W13939.</title>
        <authorList>
            <person name="Wang B."/>
            <person name="Guo L."/>
            <person name="Ye K."/>
            <person name="Wang L."/>
        </authorList>
    </citation>
    <scope>NUCLEOTIDE SEQUENCE [LARGE SCALE GENOMIC DNA]</scope>
    <source>
        <strain evidence="10">W13939</strain>
    </source>
</reference>
<dbReference type="Pfam" id="PF02668">
    <property type="entry name" value="TauD"/>
    <property type="match status" value="1"/>
</dbReference>
<accession>A0A7H8QQL6</accession>
<gene>
    <name evidence="9" type="ORF">TRUGW13939_03278</name>
</gene>
<protein>
    <recommendedName>
        <fullName evidence="8">TauD/TfdA-like domain-containing protein</fullName>
    </recommendedName>
</protein>
<evidence type="ECO:0000256" key="7">
    <source>
        <dbReference type="SAM" id="MobiDB-lite"/>
    </source>
</evidence>
<evidence type="ECO:0000313" key="9">
    <source>
        <dbReference type="EMBL" id="QKX56178.1"/>
    </source>
</evidence>
<evidence type="ECO:0000256" key="5">
    <source>
        <dbReference type="ARBA" id="ARBA00023002"/>
    </source>
</evidence>
<sequence>MHPTESPNIRGGHDQARPSIKTPLAYSGSLDSFNHKDLTPVIGREYTGLQIAQVLDAKDRDRLIKDIAITVSQRGVVFFRDQDVTHLQMKDFCERLSILAGCPSSSSLHIHPLTEEGSELGDQISVISSVKQKKGGGLTHQLSDTSRFASVGWHADITFEKVPSDYAMLKIHTLPETGGDTLWASGYEIYDRLSPPMAVFLEGLTATHDASFFHDEAVRLGTPLREIIRGSPLNHGSSLNAVHPVIRTNPVTGWKSVFVNKGFTKRINGITKDESDVLLNYLFNLVTQNHDAQVRFRWNKNDLAIWDNRSNWHCATYDYDETRVGDRVCSLGEAPYLDLDSKSRREWLSLA</sequence>
<keyword evidence="3" id="KW-0479">Metal-binding</keyword>
<feature type="domain" description="TauD/TfdA-like" evidence="8">
    <location>
        <begin position="35"/>
        <end position="323"/>
    </location>
</feature>
<dbReference type="AlphaFoldDB" id="A0A7H8QQL6"/>
<organism evidence="9 10">
    <name type="scientific">Talaromyces rugulosus</name>
    <name type="common">Penicillium rugulosum</name>
    <dbReference type="NCBI Taxonomy" id="121627"/>
    <lineage>
        <taxon>Eukaryota</taxon>
        <taxon>Fungi</taxon>
        <taxon>Dikarya</taxon>
        <taxon>Ascomycota</taxon>
        <taxon>Pezizomycotina</taxon>
        <taxon>Eurotiomycetes</taxon>
        <taxon>Eurotiomycetidae</taxon>
        <taxon>Eurotiales</taxon>
        <taxon>Trichocomaceae</taxon>
        <taxon>Talaromyces</taxon>
        <taxon>Talaromyces sect. Islandici</taxon>
    </lineage>
</organism>
<dbReference type="PANTHER" id="PTHR30468:SF20">
    <property type="entry name" value="TAUD_TFDA-LIKE DOMAIN-CONTAINING PROTEIN-RELATED"/>
    <property type="match status" value="1"/>
</dbReference>